<evidence type="ECO:0000313" key="1">
    <source>
        <dbReference type="EMBL" id="KAK4116558.1"/>
    </source>
</evidence>
<reference evidence="1" key="1">
    <citation type="journal article" date="2023" name="Mol. Phylogenet. Evol.">
        <title>Genome-scale phylogeny and comparative genomics of the fungal order Sordariales.</title>
        <authorList>
            <person name="Hensen N."/>
            <person name="Bonometti L."/>
            <person name="Westerberg I."/>
            <person name="Brannstrom I.O."/>
            <person name="Guillou S."/>
            <person name="Cros-Aarteil S."/>
            <person name="Calhoun S."/>
            <person name="Haridas S."/>
            <person name="Kuo A."/>
            <person name="Mondo S."/>
            <person name="Pangilinan J."/>
            <person name="Riley R."/>
            <person name="LaButti K."/>
            <person name="Andreopoulos B."/>
            <person name="Lipzen A."/>
            <person name="Chen C."/>
            <person name="Yan M."/>
            <person name="Daum C."/>
            <person name="Ng V."/>
            <person name="Clum A."/>
            <person name="Steindorff A."/>
            <person name="Ohm R.A."/>
            <person name="Martin F."/>
            <person name="Silar P."/>
            <person name="Natvig D.O."/>
            <person name="Lalanne C."/>
            <person name="Gautier V."/>
            <person name="Ament-Velasquez S.L."/>
            <person name="Kruys A."/>
            <person name="Hutchinson M.I."/>
            <person name="Powell A.J."/>
            <person name="Barry K."/>
            <person name="Miller A.N."/>
            <person name="Grigoriev I.V."/>
            <person name="Debuchy R."/>
            <person name="Gladieux P."/>
            <person name="Hiltunen Thoren M."/>
            <person name="Johannesson H."/>
        </authorList>
    </citation>
    <scope>NUCLEOTIDE SEQUENCE</scope>
    <source>
        <strain evidence="1">CBS 508.74</strain>
    </source>
</reference>
<sequence>MTSDGSSAVMSALFMSRSGKTSSLLAGLGGCPCSRRRFSKAEQDRPIASGPLVTPGYLIRPLALDLVDCDIGIQIKLVIKEKQTAEKSEDAIDDFHYREMPLTVVNGHVCLHTSHHCLDHQASSMTCMTKKEFRSRSANAAELGCQAPSLTPSWVTIQLTSATPHKRLHVYQYTYCTFGLGSRILRNLSRPAPWKHVCGFV</sequence>
<protein>
    <submittedName>
        <fullName evidence="1">Uncharacterized protein</fullName>
    </submittedName>
</protein>
<organism evidence="1 2">
    <name type="scientific">Canariomyces notabilis</name>
    <dbReference type="NCBI Taxonomy" id="2074819"/>
    <lineage>
        <taxon>Eukaryota</taxon>
        <taxon>Fungi</taxon>
        <taxon>Dikarya</taxon>
        <taxon>Ascomycota</taxon>
        <taxon>Pezizomycotina</taxon>
        <taxon>Sordariomycetes</taxon>
        <taxon>Sordariomycetidae</taxon>
        <taxon>Sordariales</taxon>
        <taxon>Chaetomiaceae</taxon>
        <taxon>Canariomyces</taxon>
    </lineage>
</organism>
<accession>A0AAN6YWX5</accession>
<reference evidence="1" key="2">
    <citation type="submission" date="2023-05" db="EMBL/GenBank/DDBJ databases">
        <authorList>
            <consortium name="Lawrence Berkeley National Laboratory"/>
            <person name="Steindorff A."/>
            <person name="Hensen N."/>
            <person name="Bonometti L."/>
            <person name="Westerberg I."/>
            <person name="Brannstrom I.O."/>
            <person name="Guillou S."/>
            <person name="Cros-Aarteil S."/>
            <person name="Calhoun S."/>
            <person name="Haridas S."/>
            <person name="Kuo A."/>
            <person name="Mondo S."/>
            <person name="Pangilinan J."/>
            <person name="Riley R."/>
            <person name="Labutti K."/>
            <person name="Andreopoulos B."/>
            <person name="Lipzen A."/>
            <person name="Chen C."/>
            <person name="Yanf M."/>
            <person name="Daum C."/>
            <person name="Ng V."/>
            <person name="Clum A."/>
            <person name="Ohm R."/>
            <person name="Martin F."/>
            <person name="Silar P."/>
            <person name="Natvig D."/>
            <person name="Lalanne C."/>
            <person name="Gautier V."/>
            <person name="Ament-Velasquez S.L."/>
            <person name="Kruys A."/>
            <person name="Hutchinson M.I."/>
            <person name="Powell A.J."/>
            <person name="Barry K."/>
            <person name="Miller A.N."/>
            <person name="Grigoriev I.V."/>
            <person name="Debuchy R."/>
            <person name="Gladieux P."/>
            <person name="Thoren M.H."/>
            <person name="Johannesson H."/>
        </authorList>
    </citation>
    <scope>NUCLEOTIDE SEQUENCE</scope>
    <source>
        <strain evidence="1">CBS 508.74</strain>
    </source>
</reference>
<dbReference type="Proteomes" id="UP001302812">
    <property type="component" value="Unassembled WGS sequence"/>
</dbReference>
<evidence type="ECO:0000313" key="2">
    <source>
        <dbReference type="Proteomes" id="UP001302812"/>
    </source>
</evidence>
<keyword evidence="2" id="KW-1185">Reference proteome</keyword>
<dbReference type="GeneID" id="89933147"/>
<proteinExistence type="predicted"/>
<name>A0AAN6YWX5_9PEZI</name>
<gene>
    <name evidence="1" type="ORF">N656DRAFT_257466</name>
</gene>
<dbReference type="RefSeq" id="XP_064674128.1">
    <property type="nucleotide sequence ID" value="XM_064809024.1"/>
</dbReference>
<comment type="caution">
    <text evidence="1">The sequence shown here is derived from an EMBL/GenBank/DDBJ whole genome shotgun (WGS) entry which is preliminary data.</text>
</comment>
<dbReference type="AlphaFoldDB" id="A0AAN6YWX5"/>
<dbReference type="EMBL" id="MU853333">
    <property type="protein sequence ID" value="KAK4116558.1"/>
    <property type="molecule type" value="Genomic_DNA"/>
</dbReference>